<dbReference type="Gene3D" id="3.10.580.10">
    <property type="entry name" value="CBS-domain"/>
    <property type="match status" value="1"/>
</dbReference>
<comment type="subcellular location">
    <subcellularLocation>
        <location evidence="9">Cell membrane</location>
        <topology evidence="9">Multi-pass membrane protein</topology>
    </subcellularLocation>
    <subcellularLocation>
        <location evidence="1">Membrane</location>
        <topology evidence="1">Multi-pass membrane protein</topology>
    </subcellularLocation>
</comment>
<reference evidence="11 12" key="1">
    <citation type="journal article" date="2019" name="Int. J. Syst. Evol. Microbiol.">
        <title>The Global Catalogue of Microorganisms (GCM) 10K type strain sequencing project: providing services to taxonomists for standard genome sequencing and annotation.</title>
        <authorList>
            <consortium name="The Broad Institute Genomics Platform"/>
            <consortium name="The Broad Institute Genome Sequencing Center for Infectious Disease"/>
            <person name="Wu L."/>
            <person name="Ma J."/>
        </authorList>
    </citation>
    <scope>NUCLEOTIDE SEQUENCE [LARGE SCALE GENOMIC DNA]</scope>
    <source>
        <strain evidence="11 12">JCM 15749</strain>
    </source>
</reference>
<dbReference type="InterPro" id="IPR046342">
    <property type="entry name" value="CBS_dom_sf"/>
</dbReference>
<dbReference type="Gene3D" id="1.10.357.20">
    <property type="entry name" value="SLC41 divalent cation transporters, integral membrane domain"/>
    <property type="match status" value="1"/>
</dbReference>
<evidence type="ECO:0000256" key="9">
    <source>
        <dbReference type="RuleBase" id="RU362011"/>
    </source>
</evidence>
<evidence type="ECO:0000259" key="10">
    <source>
        <dbReference type="PROSITE" id="PS51371"/>
    </source>
</evidence>
<name>A0ABN2W2W3_9ACTN</name>
<feature type="transmembrane region" description="Helical" evidence="9">
    <location>
        <begin position="424"/>
        <end position="445"/>
    </location>
</feature>
<dbReference type="InterPro" id="IPR000644">
    <property type="entry name" value="CBS_dom"/>
</dbReference>
<dbReference type="InterPro" id="IPR038076">
    <property type="entry name" value="MgtE_N_sf"/>
</dbReference>
<dbReference type="Pfam" id="PF00571">
    <property type="entry name" value="CBS"/>
    <property type="match status" value="2"/>
</dbReference>
<comment type="caution">
    <text evidence="11">The sequence shown here is derived from an EMBL/GenBank/DDBJ whole genome shotgun (WGS) entry which is preliminary data.</text>
</comment>
<evidence type="ECO:0000256" key="4">
    <source>
        <dbReference type="ARBA" id="ARBA00022692"/>
    </source>
</evidence>
<feature type="transmembrane region" description="Helical" evidence="9">
    <location>
        <begin position="387"/>
        <end position="409"/>
    </location>
</feature>
<dbReference type="InterPro" id="IPR006669">
    <property type="entry name" value="MgtE_transporter"/>
</dbReference>
<dbReference type="InterPro" id="IPR006667">
    <property type="entry name" value="SLC41_membr_dom"/>
</dbReference>
<keyword evidence="12" id="KW-1185">Reference proteome</keyword>
<feature type="transmembrane region" description="Helical" evidence="9">
    <location>
        <begin position="360"/>
        <end position="380"/>
    </location>
</feature>
<dbReference type="PANTHER" id="PTHR43773:SF1">
    <property type="entry name" value="MAGNESIUM TRANSPORTER MGTE"/>
    <property type="match status" value="1"/>
</dbReference>
<dbReference type="RefSeq" id="WP_344327537.1">
    <property type="nucleotide sequence ID" value="NZ_BAAAPY010000006.1"/>
</dbReference>
<evidence type="ECO:0000256" key="7">
    <source>
        <dbReference type="ARBA" id="ARBA00023136"/>
    </source>
</evidence>
<evidence type="ECO:0000256" key="5">
    <source>
        <dbReference type="ARBA" id="ARBA00022842"/>
    </source>
</evidence>
<dbReference type="Proteomes" id="UP001501480">
    <property type="component" value="Unassembled WGS sequence"/>
</dbReference>
<comment type="function">
    <text evidence="9">Acts as a magnesium transporter.</text>
</comment>
<dbReference type="SUPFAM" id="SSF161093">
    <property type="entry name" value="MgtE membrane domain-like"/>
    <property type="match status" value="1"/>
</dbReference>
<keyword evidence="3 9" id="KW-0813">Transport</keyword>
<organism evidence="11 12">
    <name type="scientific">Aeromicrobium halocynthiae</name>
    <dbReference type="NCBI Taxonomy" id="560557"/>
    <lineage>
        <taxon>Bacteria</taxon>
        <taxon>Bacillati</taxon>
        <taxon>Actinomycetota</taxon>
        <taxon>Actinomycetes</taxon>
        <taxon>Propionibacteriales</taxon>
        <taxon>Nocardioidaceae</taxon>
        <taxon>Aeromicrobium</taxon>
    </lineage>
</organism>
<evidence type="ECO:0000313" key="11">
    <source>
        <dbReference type="EMBL" id="GAA2079660.1"/>
    </source>
</evidence>
<dbReference type="Pfam" id="PF01769">
    <property type="entry name" value="MgtE"/>
    <property type="match status" value="1"/>
</dbReference>
<dbReference type="EMBL" id="BAAAPY010000006">
    <property type="protein sequence ID" value="GAA2079660.1"/>
    <property type="molecule type" value="Genomic_DNA"/>
</dbReference>
<keyword evidence="7 9" id="KW-0472">Membrane</keyword>
<dbReference type="PROSITE" id="PS51371">
    <property type="entry name" value="CBS"/>
    <property type="match status" value="1"/>
</dbReference>
<keyword evidence="5 9" id="KW-0460">Magnesium</keyword>
<evidence type="ECO:0000256" key="3">
    <source>
        <dbReference type="ARBA" id="ARBA00022448"/>
    </source>
</evidence>
<accession>A0ABN2W2W3</accession>
<keyword evidence="9" id="KW-0479">Metal-binding</keyword>
<dbReference type="CDD" id="cd04606">
    <property type="entry name" value="CBS_pair_Mg_transporter"/>
    <property type="match status" value="1"/>
</dbReference>
<dbReference type="SUPFAM" id="SSF54631">
    <property type="entry name" value="CBS-domain pair"/>
    <property type="match status" value="1"/>
</dbReference>
<evidence type="ECO:0000256" key="6">
    <source>
        <dbReference type="ARBA" id="ARBA00022989"/>
    </source>
</evidence>
<feature type="transmembrane region" description="Helical" evidence="9">
    <location>
        <begin position="311"/>
        <end position="329"/>
    </location>
</feature>
<comment type="similarity">
    <text evidence="2 9">Belongs to the SLC41A transporter family.</text>
</comment>
<dbReference type="InterPro" id="IPR036739">
    <property type="entry name" value="SLC41_membr_dom_sf"/>
</dbReference>
<dbReference type="SMART" id="SM00116">
    <property type="entry name" value="CBS"/>
    <property type="match status" value="2"/>
</dbReference>
<keyword evidence="8" id="KW-0129">CBS domain</keyword>
<comment type="subunit">
    <text evidence="9">Homodimer.</text>
</comment>
<proteinExistence type="inferred from homology"/>
<dbReference type="NCBIfam" id="TIGR00400">
    <property type="entry name" value="mgtE"/>
    <property type="match status" value="1"/>
</dbReference>
<keyword evidence="6 9" id="KW-1133">Transmembrane helix</keyword>
<dbReference type="InterPro" id="IPR006668">
    <property type="entry name" value="Mg_transptr_MgtE_intracell_dom"/>
</dbReference>
<dbReference type="SUPFAM" id="SSF158791">
    <property type="entry name" value="MgtE N-terminal domain-like"/>
    <property type="match status" value="1"/>
</dbReference>
<evidence type="ECO:0000256" key="1">
    <source>
        <dbReference type="ARBA" id="ARBA00004141"/>
    </source>
</evidence>
<dbReference type="SMART" id="SM00924">
    <property type="entry name" value="MgtE_N"/>
    <property type="match status" value="1"/>
</dbReference>
<protein>
    <recommendedName>
        <fullName evidence="9">Magnesium transporter MgtE</fullName>
    </recommendedName>
</protein>
<evidence type="ECO:0000256" key="2">
    <source>
        <dbReference type="ARBA" id="ARBA00009749"/>
    </source>
</evidence>
<keyword evidence="4 9" id="KW-0812">Transmembrane</keyword>
<dbReference type="Pfam" id="PF03448">
    <property type="entry name" value="MgtE_N"/>
    <property type="match status" value="1"/>
</dbReference>
<evidence type="ECO:0000256" key="8">
    <source>
        <dbReference type="PROSITE-ProRule" id="PRU00703"/>
    </source>
</evidence>
<gene>
    <name evidence="11" type="primary">mgtE</name>
    <name evidence="11" type="ORF">GCM10009821_19850</name>
</gene>
<sequence>MTDDTSAFDLIDDALDERDLTALARIAGDLDPGPLTDVLERLAPAPRAVVYRVLPKLVALEVFERLDPALQAEILDALRDEEVTAVFTELDPDDRVGLLDELPASVASRLLRGLPRAERDLTAIVLGYPAGSIGRRMSPEFVSVAASSTAQDALERVRRVGADLDSAHTVPVVDGSRRLLGTVPLQCLLSAAPTVAVADLLQEVDTAEASDDAEDAARRCVGSKALALPIVDAEERLVGLLTVDDALRLLEDADSEDQARIGGVEPLRRPYLSTPITGLVRSRITWLFVLAIGATLTVQVLEVFEATLEQLVVLSLFIPLLIGIGGNTGNQAATTVTRAIALGDVGTREIGTVVWRELRVGLSLGLVLGTIGGLVTTLIYDGDIGLVIGLTLAAVCTMAATVGGAMPLLAKALRVDPAVFSNPFISTFVDATGLVVYFLIARAVLGI</sequence>
<feature type="transmembrane region" description="Helical" evidence="9">
    <location>
        <begin position="284"/>
        <end position="304"/>
    </location>
</feature>
<dbReference type="Gene3D" id="1.25.60.10">
    <property type="entry name" value="MgtE N-terminal domain-like"/>
    <property type="match status" value="1"/>
</dbReference>
<feature type="domain" description="CBS" evidence="10">
    <location>
        <begin position="137"/>
        <end position="200"/>
    </location>
</feature>
<evidence type="ECO:0000313" key="12">
    <source>
        <dbReference type="Proteomes" id="UP001501480"/>
    </source>
</evidence>
<keyword evidence="9" id="KW-1003">Cell membrane</keyword>
<dbReference type="PANTHER" id="PTHR43773">
    <property type="entry name" value="MAGNESIUM TRANSPORTER MGTE"/>
    <property type="match status" value="1"/>
</dbReference>